<protein>
    <recommendedName>
        <fullName evidence="4">K+ potassium transporter integral membrane domain-containing protein</fullName>
    </recommendedName>
</protein>
<proteinExistence type="inferred from homology"/>
<comment type="subcellular location">
    <subcellularLocation>
        <location evidence="1">Cell membrane</location>
        <topology evidence="1">Multi-pass membrane protein</topology>
    </subcellularLocation>
</comment>
<dbReference type="PANTHER" id="PTHR30540">
    <property type="entry name" value="OSMOTIC STRESS POTASSIUM TRANSPORTER"/>
    <property type="match status" value="1"/>
</dbReference>
<evidence type="ECO:0000313" key="5">
    <source>
        <dbReference type="EMBL" id="MBA4665538.1"/>
    </source>
</evidence>
<evidence type="ECO:0000259" key="4">
    <source>
        <dbReference type="Pfam" id="PF02705"/>
    </source>
</evidence>
<feature type="transmembrane region" description="Helical" evidence="3">
    <location>
        <begin position="110"/>
        <end position="130"/>
    </location>
</feature>
<dbReference type="GO" id="GO:0005886">
    <property type="term" value="C:plasma membrane"/>
    <property type="evidence" value="ECO:0007669"/>
    <property type="project" value="UniProtKB-SubCell"/>
</dbReference>
<dbReference type="InterPro" id="IPR003855">
    <property type="entry name" value="K+_transporter"/>
</dbReference>
<reference evidence="5" key="2">
    <citation type="submission" date="2020-07" db="EMBL/GenBank/DDBJ databases">
        <authorList>
            <person name="Vera ALvarez R."/>
            <person name="Arias-Moreno D.M."/>
            <person name="Jimenez-Jacinto V."/>
            <person name="Jimenez-Bremont J.F."/>
            <person name="Swaminathan K."/>
            <person name="Moose S.P."/>
            <person name="Guerrero-Gonzalez M.L."/>
            <person name="Marino-Ramirez L."/>
            <person name="Landsman D."/>
            <person name="Rodriguez-Kessler M."/>
            <person name="Delgado-Sanchez P."/>
        </authorList>
    </citation>
    <scope>NUCLEOTIDE SEQUENCE</scope>
    <source>
        <tissue evidence="5">Cladode</tissue>
    </source>
</reference>
<dbReference type="PANTHER" id="PTHR30540:SF88">
    <property type="entry name" value="POTASSIUM TRANSPORTER 13-RELATED"/>
    <property type="match status" value="1"/>
</dbReference>
<dbReference type="InterPro" id="IPR053951">
    <property type="entry name" value="K_trans_N"/>
</dbReference>
<feature type="domain" description="K+ potassium transporter integral membrane" evidence="4">
    <location>
        <begin position="30"/>
        <end position="122"/>
    </location>
</feature>
<dbReference type="AlphaFoldDB" id="A0A7C9AD50"/>
<reference evidence="5" key="1">
    <citation type="journal article" date="2013" name="J. Plant Res.">
        <title>Effect of fungi and light on seed germination of three Opuntia species from semiarid lands of central Mexico.</title>
        <authorList>
            <person name="Delgado-Sanchez P."/>
            <person name="Jimenez-Bremont J.F."/>
            <person name="Guerrero-Gonzalez Mde L."/>
            <person name="Flores J."/>
        </authorList>
    </citation>
    <scope>NUCLEOTIDE SEQUENCE</scope>
    <source>
        <tissue evidence="5">Cladode</tissue>
    </source>
</reference>
<evidence type="ECO:0000256" key="2">
    <source>
        <dbReference type="ARBA" id="ARBA00008440"/>
    </source>
</evidence>
<keyword evidence="3" id="KW-0812">Transmembrane</keyword>
<feature type="transmembrane region" description="Helical" evidence="3">
    <location>
        <begin position="44"/>
        <end position="66"/>
    </location>
</feature>
<feature type="transmembrane region" description="Helical" evidence="3">
    <location>
        <begin position="86"/>
        <end position="103"/>
    </location>
</feature>
<organism evidence="5">
    <name type="scientific">Opuntia streptacantha</name>
    <name type="common">Prickly pear cactus</name>
    <name type="synonym">Opuntia cardona</name>
    <dbReference type="NCBI Taxonomy" id="393608"/>
    <lineage>
        <taxon>Eukaryota</taxon>
        <taxon>Viridiplantae</taxon>
        <taxon>Streptophyta</taxon>
        <taxon>Embryophyta</taxon>
        <taxon>Tracheophyta</taxon>
        <taxon>Spermatophyta</taxon>
        <taxon>Magnoliopsida</taxon>
        <taxon>eudicotyledons</taxon>
        <taxon>Gunneridae</taxon>
        <taxon>Pentapetalae</taxon>
        <taxon>Caryophyllales</taxon>
        <taxon>Cactineae</taxon>
        <taxon>Cactaceae</taxon>
        <taxon>Opuntioideae</taxon>
        <taxon>Opuntia</taxon>
    </lineage>
</organism>
<dbReference type="Pfam" id="PF02705">
    <property type="entry name" value="K_trans"/>
    <property type="match status" value="1"/>
</dbReference>
<keyword evidence="3" id="KW-1133">Transmembrane helix</keyword>
<evidence type="ECO:0000256" key="1">
    <source>
        <dbReference type="ARBA" id="ARBA00004651"/>
    </source>
</evidence>
<dbReference type="EMBL" id="GISG01227557">
    <property type="protein sequence ID" value="MBA4665538.1"/>
    <property type="molecule type" value="Transcribed_RNA"/>
</dbReference>
<comment type="similarity">
    <text evidence="2">Belongs to the HAK/KUP transporter (TC 2.A.72.3) family.</text>
</comment>
<dbReference type="GO" id="GO:0015079">
    <property type="term" value="F:potassium ion transmembrane transporter activity"/>
    <property type="evidence" value="ECO:0007669"/>
    <property type="project" value="InterPro"/>
</dbReference>
<accession>A0A7C9AD50</accession>
<keyword evidence="3" id="KW-0472">Membrane</keyword>
<name>A0A7C9AD50_OPUST</name>
<sequence>MGLLHTFQVGHPHGSLYDDVNSSGENKSSLAIKAFFEKHQSSRVLLLLVVLLGTSMVIGDGILTPTMSVLSAVSGLKIKVPHLNEYYTVSTACIILMILFSLQHYGTRSVGFLFAPIMVAWASLSCWGRVVQCSSLESSGYPSSFTILHLQFLPDNRKSRLEFTWWCCTIYYRC</sequence>
<evidence type="ECO:0000256" key="3">
    <source>
        <dbReference type="SAM" id="Phobius"/>
    </source>
</evidence>